<dbReference type="EMBL" id="CP015007">
    <property type="protein sequence ID" value="AMS44954.1"/>
    <property type="molecule type" value="Genomic_DNA"/>
</dbReference>
<feature type="transmembrane region" description="Helical" evidence="7">
    <location>
        <begin position="283"/>
        <end position="304"/>
    </location>
</feature>
<protein>
    <submittedName>
        <fullName evidence="9">ABC transporter permease protein</fullName>
    </submittedName>
</protein>
<reference evidence="9 10" key="1">
    <citation type="submission" date="2016-03" db="EMBL/GenBank/DDBJ databases">
        <title>Complete genome of Aminobacter aminovorans KCTC 2477.</title>
        <authorList>
            <person name="Kim K.M."/>
        </authorList>
    </citation>
    <scope>NUCLEOTIDE SEQUENCE [LARGE SCALE GENOMIC DNA]</scope>
    <source>
        <strain evidence="9 10">KCTC 2477</strain>
        <plasmid evidence="9 10">pAA02</plasmid>
    </source>
</reference>
<sequence>MTRLLFLRLSIAIISLVVISFAVFMFPYIADGDPVRAILRARTGQMVMDDAAIAALRETFGLDRPIYQQYFDWLRNAVVGDLGYSHATRLPVMTQIMPALSTSLIVISITLATAVAISLPLSIYMAINRGNAIDTALTMITQCFIAIPEYWVAPVLMLTFSLYLGLLPAAGWGDPSNMILPVAVLCLRPLAYFTHVTRASMIDVLESPYILAARARGLTLVSAVIRHGIRNGIGPLVTLFGIWFGGLLAGAVLIEVIFAIPGMGRLIYSSVINRDTPLLQGSIVVLVTIQILVNTVCDLIHALLNPGSAARHD</sequence>
<proteinExistence type="inferred from homology"/>
<dbReference type="PROSITE" id="PS50928">
    <property type="entry name" value="ABC_TM1"/>
    <property type="match status" value="1"/>
</dbReference>
<dbReference type="AlphaFoldDB" id="A0AAC9ATD1"/>
<gene>
    <name evidence="9" type="ORF">AA2016_6050</name>
</gene>
<dbReference type="Pfam" id="PF00528">
    <property type="entry name" value="BPD_transp_1"/>
    <property type="match status" value="1"/>
</dbReference>
<dbReference type="Gene3D" id="1.10.3720.10">
    <property type="entry name" value="MetI-like"/>
    <property type="match status" value="1"/>
</dbReference>
<keyword evidence="6 7" id="KW-0472">Membrane</keyword>
<keyword evidence="2 7" id="KW-0813">Transport</keyword>
<dbReference type="CDD" id="cd06261">
    <property type="entry name" value="TM_PBP2"/>
    <property type="match status" value="1"/>
</dbReference>
<feature type="transmembrane region" description="Helical" evidence="7">
    <location>
        <begin position="103"/>
        <end position="127"/>
    </location>
</feature>
<name>A0AAC9ATD1_AMIAI</name>
<comment type="subcellular location">
    <subcellularLocation>
        <location evidence="1 7">Cell membrane</location>
        <topology evidence="1 7">Multi-pass membrane protein</topology>
    </subcellularLocation>
</comment>
<comment type="similarity">
    <text evidence="7">Belongs to the binding-protein-dependent transport system permease family.</text>
</comment>
<keyword evidence="5 7" id="KW-1133">Transmembrane helix</keyword>
<evidence type="ECO:0000256" key="4">
    <source>
        <dbReference type="ARBA" id="ARBA00022692"/>
    </source>
</evidence>
<evidence type="ECO:0000256" key="7">
    <source>
        <dbReference type="RuleBase" id="RU363032"/>
    </source>
</evidence>
<organism evidence="9 10">
    <name type="scientific">Aminobacter aminovorans</name>
    <name type="common">Chelatobacter heintzii</name>
    <dbReference type="NCBI Taxonomy" id="83263"/>
    <lineage>
        <taxon>Bacteria</taxon>
        <taxon>Pseudomonadati</taxon>
        <taxon>Pseudomonadota</taxon>
        <taxon>Alphaproteobacteria</taxon>
        <taxon>Hyphomicrobiales</taxon>
        <taxon>Phyllobacteriaceae</taxon>
        <taxon>Aminobacter</taxon>
    </lineage>
</organism>
<keyword evidence="9" id="KW-0614">Plasmid</keyword>
<evidence type="ECO:0000313" key="10">
    <source>
        <dbReference type="Proteomes" id="UP000075755"/>
    </source>
</evidence>
<dbReference type="InterPro" id="IPR035906">
    <property type="entry name" value="MetI-like_sf"/>
</dbReference>
<evidence type="ECO:0000256" key="1">
    <source>
        <dbReference type="ARBA" id="ARBA00004651"/>
    </source>
</evidence>
<dbReference type="InterPro" id="IPR045621">
    <property type="entry name" value="BPD_transp_1_N"/>
</dbReference>
<evidence type="ECO:0000259" key="8">
    <source>
        <dbReference type="PROSITE" id="PS50928"/>
    </source>
</evidence>
<feature type="transmembrane region" description="Helical" evidence="7">
    <location>
        <begin position="139"/>
        <end position="166"/>
    </location>
</feature>
<evidence type="ECO:0000256" key="3">
    <source>
        <dbReference type="ARBA" id="ARBA00022475"/>
    </source>
</evidence>
<geneLocation type="plasmid" evidence="9 10">
    <name>pAA02</name>
</geneLocation>
<evidence type="ECO:0000256" key="6">
    <source>
        <dbReference type="ARBA" id="ARBA00023136"/>
    </source>
</evidence>
<dbReference type="PANTHER" id="PTHR43163">
    <property type="entry name" value="DIPEPTIDE TRANSPORT SYSTEM PERMEASE PROTEIN DPPB-RELATED"/>
    <property type="match status" value="1"/>
</dbReference>
<dbReference type="PANTHER" id="PTHR43163:SF9">
    <property type="entry name" value="ABC TRANSPORTER PERMEASE PROTEIN"/>
    <property type="match status" value="1"/>
</dbReference>
<dbReference type="Pfam" id="PF19300">
    <property type="entry name" value="BPD_transp_1_N"/>
    <property type="match status" value="1"/>
</dbReference>
<dbReference type="SUPFAM" id="SSF161098">
    <property type="entry name" value="MetI-like"/>
    <property type="match status" value="1"/>
</dbReference>
<evidence type="ECO:0000256" key="2">
    <source>
        <dbReference type="ARBA" id="ARBA00022448"/>
    </source>
</evidence>
<dbReference type="GO" id="GO:0005886">
    <property type="term" value="C:plasma membrane"/>
    <property type="evidence" value="ECO:0007669"/>
    <property type="project" value="UniProtKB-SubCell"/>
</dbReference>
<accession>A0AAC9ATD1</accession>
<dbReference type="KEGG" id="aak:AA2016_6050"/>
<evidence type="ECO:0000256" key="5">
    <source>
        <dbReference type="ARBA" id="ARBA00022989"/>
    </source>
</evidence>
<keyword evidence="3" id="KW-1003">Cell membrane</keyword>
<keyword evidence="4 7" id="KW-0812">Transmembrane</keyword>
<feature type="domain" description="ABC transmembrane type-1" evidence="8">
    <location>
        <begin position="100"/>
        <end position="297"/>
    </location>
</feature>
<dbReference type="RefSeq" id="WP_067968712.1">
    <property type="nucleotide sequence ID" value="NZ_CP015007.1"/>
</dbReference>
<feature type="transmembrane region" description="Helical" evidence="7">
    <location>
        <begin position="237"/>
        <end position="263"/>
    </location>
</feature>
<dbReference type="Proteomes" id="UP000075755">
    <property type="component" value="Plasmid pAA02"/>
</dbReference>
<evidence type="ECO:0000313" key="9">
    <source>
        <dbReference type="EMBL" id="AMS44954.1"/>
    </source>
</evidence>
<dbReference type="GO" id="GO:0055085">
    <property type="term" value="P:transmembrane transport"/>
    <property type="evidence" value="ECO:0007669"/>
    <property type="project" value="InterPro"/>
</dbReference>
<feature type="transmembrane region" description="Helical" evidence="7">
    <location>
        <begin position="6"/>
        <end position="30"/>
    </location>
</feature>
<dbReference type="InterPro" id="IPR000515">
    <property type="entry name" value="MetI-like"/>
</dbReference>